<keyword evidence="5" id="KW-0143">Chaperone</keyword>
<evidence type="ECO:0000256" key="1">
    <source>
        <dbReference type="ARBA" id="ARBA00004173"/>
    </source>
</evidence>
<dbReference type="InterPro" id="IPR042272">
    <property type="entry name" value="ATP12_ATP_synth-F1-assembly_N"/>
</dbReference>
<evidence type="ECO:0000256" key="2">
    <source>
        <dbReference type="ARBA" id="ARBA00008231"/>
    </source>
</evidence>
<reference evidence="6 7" key="1">
    <citation type="journal article" date="2011" name="Science">
        <title>Comparative functional genomics of the fission yeasts.</title>
        <authorList>
            <person name="Rhind N."/>
            <person name="Chen Z."/>
            <person name="Yassour M."/>
            <person name="Thompson D.A."/>
            <person name="Haas B.J."/>
            <person name="Habib N."/>
            <person name="Wapinski I."/>
            <person name="Roy S."/>
            <person name="Lin M.F."/>
            <person name="Heiman D.I."/>
            <person name="Young S.K."/>
            <person name="Furuya K."/>
            <person name="Guo Y."/>
            <person name="Pidoux A."/>
            <person name="Chen H.M."/>
            <person name="Robbertse B."/>
            <person name="Goldberg J.M."/>
            <person name="Aoki K."/>
            <person name="Bayne E.H."/>
            <person name="Berlin A.M."/>
            <person name="Desjardins C.A."/>
            <person name="Dobbs E."/>
            <person name="Dukaj L."/>
            <person name="Fan L."/>
            <person name="FitzGerald M.G."/>
            <person name="French C."/>
            <person name="Gujja S."/>
            <person name="Hansen K."/>
            <person name="Keifenheim D."/>
            <person name="Levin J.Z."/>
            <person name="Mosher R.A."/>
            <person name="Mueller C.A."/>
            <person name="Pfiffner J."/>
            <person name="Priest M."/>
            <person name="Russ C."/>
            <person name="Smialowska A."/>
            <person name="Swoboda P."/>
            <person name="Sykes S.M."/>
            <person name="Vaughn M."/>
            <person name="Vengrova S."/>
            <person name="Yoder R."/>
            <person name="Zeng Q."/>
            <person name="Allshire R."/>
            <person name="Baulcombe D."/>
            <person name="Birren B.W."/>
            <person name="Brown W."/>
            <person name="Ekwall K."/>
            <person name="Kellis M."/>
            <person name="Leatherwood J."/>
            <person name="Levin H."/>
            <person name="Margalit H."/>
            <person name="Martienssen R."/>
            <person name="Nieduszynski C.A."/>
            <person name="Spatafora J.W."/>
            <person name="Friedman N."/>
            <person name="Dalgaard J.Z."/>
            <person name="Baumann P."/>
            <person name="Niki H."/>
            <person name="Regev A."/>
            <person name="Nusbaum C."/>
        </authorList>
    </citation>
    <scope>NUCLEOTIDE SEQUENCE [LARGE SCALE GENOMIC DNA]</scope>
    <source>
        <strain evidence="7">yFS286</strain>
    </source>
</reference>
<gene>
    <name evidence="6" type="ORF">SOCG_02342</name>
</gene>
<dbReference type="EMBL" id="KE503206">
    <property type="protein sequence ID" value="EPX74861.1"/>
    <property type="molecule type" value="Genomic_DNA"/>
</dbReference>
<evidence type="ECO:0000256" key="4">
    <source>
        <dbReference type="ARBA" id="ARBA00023128"/>
    </source>
</evidence>
<dbReference type="RefSeq" id="XP_013016289.1">
    <property type="nucleotide sequence ID" value="XM_013160835.1"/>
</dbReference>
<dbReference type="GO" id="GO:0033615">
    <property type="term" value="P:mitochondrial proton-transporting ATP synthase complex assembly"/>
    <property type="evidence" value="ECO:0007669"/>
    <property type="project" value="TreeGrafter"/>
</dbReference>
<dbReference type="OMA" id="WDPVLHW"/>
<evidence type="ECO:0000313" key="6">
    <source>
        <dbReference type="EMBL" id="EPX74861.1"/>
    </source>
</evidence>
<dbReference type="VEuPathDB" id="FungiDB:SOCG_02342"/>
<proteinExistence type="inferred from homology"/>
<dbReference type="OrthoDB" id="5322896at2759"/>
<name>S9Q0N4_SCHOY</name>
<protein>
    <submittedName>
        <fullName evidence="6">F1-ATPase chaperone Atp12</fullName>
    </submittedName>
</protein>
<comment type="similarity">
    <text evidence="2">Belongs to the ATP12 family.</text>
</comment>
<evidence type="ECO:0000313" key="7">
    <source>
        <dbReference type="Proteomes" id="UP000016088"/>
    </source>
</evidence>
<keyword evidence="4" id="KW-0496">Mitochondrion</keyword>
<dbReference type="GO" id="GO:0005739">
    <property type="term" value="C:mitochondrion"/>
    <property type="evidence" value="ECO:0007669"/>
    <property type="project" value="UniProtKB-SubCell"/>
</dbReference>
<dbReference type="InterPro" id="IPR011419">
    <property type="entry name" value="ATP12_ATP_synth-F1-assembly"/>
</dbReference>
<dbReference type="InterPro" id="IPR023335">
    <property type="entry name" value="ATP12_ortho_dom_sf"/>
</dbReference>
<dbReference type="PANTHER" id="PTHR21013">
    <property type="entry name" value="ATP SYNTHASE MITOCHONDRIAL F1 COMPLEX ASSEMBLY FACTOR 2/ATP12 PROTEIN, MITOCHONDRIAL PRECURSOR"/>
    <property type="match status" value="1"/>
</dbReference>
<sequence>MSLRGIALVKKQFFSKSFCSTTIRYNVKPDGFRRFWKNTSVSNEDGKTVVKLDGRSLKTPNGKVLEIPTTMQPLAHLVALEWDRLPTSSIRPHMLPVTSLFSRAMDVSEIESEREKVFDQVSKFIDTDTVLVYAPTEEYEGKLLKEQIKKWLPLKKAFEEKFDVQLNHLDGDCGLIACKQSAETHNKIQKWLSSLNAWQLAAFERCVASSKSFILSALLLQGELSTEEVVELTNLELCFQTNKWGTLEDVHEMDHHDLRQKVSSSALIFRFANTPN</sequence>
<keyword evidence="3" id="KW-0809">Transit peptide</keyword>
<keyword evidence="7" id="KW-1185">Reference proteome</keyword>
<organism evidence="6 7">
    <name type="scientific">Schizosaccharomyces octosporus (strain yFS286)</name>
    <name type="common">Fission yeast</name>
    <name type="synonym">Octosporomyces octosporus</name>
    <dbReference type="NCBI Taxonomy" id="483514"/>
    <lineage>
        <taxon>Eukaryota</taxon>
        <taxon>Fungi</taxon>
        <taxon>Dikarya</taxon>
        <taxon>Ascomycota</taxon>
        <taxon>Taphrinomycotina</taxon>
        <taxon>Schizosaccharomycetes</taxon>
        <taxon>Schizosaccharomycetales</taxon>
        <taxon>Schizosaccharomycetaceae</taxon>
        <taxon>Schizosaccharomyces</taxon>
    </lineage>
</organism>
<dbReference type="PANTHER" id="PTHR21013:SF10">
    <property type="entry name" value="ATP SYNTHASE MITOCHONDRIAL F1 COMPLEX ASSEMBLY FACTOR 2"/>
    <property type="match status" value="1"/>
</dbReference>
<dbReference type="Gene3D" id="1.10.3580.10">
    <property type="entry name" value="ATP12 ATPase"/>
    <property type="match status" value="1"/>
</dbReference>
<dbReference type="Gene3D" id="3.30.2180.10">
    <property type="entry name" value="ATP12-like"/>
    <property type="match status" value="1"/>
</dbReference>
<dbReference type="GeneID" id="25031319"/>
<dbReference type="eggNOG" id="KOG3015">
    <property type="taxonomic scope" value="Eukaryota"/>
</dbReference>
<dbReference type="HOGENOM" id="CLU_047893_1_1_1"/>
<comment type="subcellular location">
    <subcellularLocation>
        <location evidence="1">Mitochondrion</location>
    </subcellularLocation>
</comment>
<evidence type="ECO:0000256" key="3">
    <source>
        <dbReference type="ARBA" id="ARBA00022946"/>
    </source>
</evidence>
<evidence type="ECO:0000256" key="5">
    <source>
        <dbReference type="ARBA" id="ARBA00023186"/>
    </source>
</evidence>
<accession>S9Q0N4</accession>
<dbReference type="SUPFAM" id="SSF160909">
    <property type="entry name" value="ATP12-like"/>
    <property type="match status" value="1"/>
</dbReference>
<dbReference type="Pfam" id="PF07542">
    <property type="entry name" value="ATP12"/>
    <property type="match status" value="1"/>
</dbReference>
<dbReference type="Proteomes" id="UP000016088">
    <property type="component" value="Unassembled WGS sequence"/>
</dbReference>
<dbReference type="AlphaFoldDB" id="S9Q0N4"/>